<dbReference type="GeneID" id="59338279"/>
<gene>
    <name evidence="3" type="ORF">HO133_009884</name>
</gene>
<comment type="caution">
    <text evidence="3">The sequence shown here is derived from an EMBL/GenBank/DDBJ whole genome shotgun (WGS) entry which is preliminary data.</text>
</comment>
<feature type="domain" description="UFSP1/2/DUB catalytic" evidence="2">
    <location>
        <begin position="107"/>
        <end position="315"/>
    </location>
</feature>
<name>A0A8H6CM34_9LECA</name>
<evidence type="ECO:0000313" key="3">
    <source>
        <dbReference type="EMBL" id="KAF6225882.1"/>
    </source>
</evidence>
<sequence length="334" mass="37381">MPPAAPDRTLSGLVGGCFSIVSGKRNDAENGGRLGKRDLGRYAYENKMPDWLYCLLEDEGKQHLEDAPSGISDVLGKLIDQDRDVETAYICHFAVRYVGKIKVKGKNEGNNFCGYHNIQMLVSYINAAEVQGSENFANGIPTIWEIQNIIEEAWDHGFNESGRLQTGGIKGTRKHIGTPEAQALFGSLKIPCKTDRFQDIKGGAKAYEQLLDSVEYYFSNSITTSHLRTSPRVQNTELPPIYLQRPRHSMTVVGIEKRKNGSRSLLVFDPAYNPSKEMLKMLNLASATNSDTPSISLIKPYRRGKRYLKRYQAFETLRLVLQPSLSGQRTNQSS</sequence>
<dbReference type="AlphaFoldDB" id="A0A8H6CM34"/>
<evidence type="ECO:0000259" key="2">
    <source>
        <dbReference type="Pfam" id="PF07910"/>
    </source>
</evidence>
<dbReference type="GO" id="GO:0016787">
    <property type="term" value="F:hydrolase activity"/>
    <property type="evidence" value="ECO:0007669"/>
    <property type="project" value="UniProtKB-KW"/>
</dbReference>
<evidence type="ECO:0000256" key="1">
    <source>
        <dbReference type="ARBA" id="ARBA00022801"/>
    </source>
</evidence>
<dbReference type="RefSeq" id="XP_037154591.1">
    <property type="nucleotide sequence ID" value="XM_037300743.1"/>
</dbReference>
<dbReference type="Proteomes" id="UP000593566">
    <property type="component" value="Unassembled WGS sequence"/>
</dbReference>
<dbReference type="Pfam" id="PF07910">
    <property type="entry name" value="Peptidase_C78"/>
    <property type="match status" value="1"/>
</dbReference>
<evidence type="ECO:0000313" key="4">
    <source>
        <dbReference type="Proteomes" id="UP000593566"/>
    </source>
</evidence>
<organism evidence="3 4">
    <name type="scientific">Letharia lupina</name>
    <dbReference type="NCBI Taxonomy" id="560253"/>
    <lineage>
        <taxon>Eukaryota</taxon>
        <taxon>Fungi</taxon>
        <taxon>Dikarya</taxon>
        <taxon>Ascomycota</taxon>
        <taxon>Pezizomycotina</taxon>
        <taxon>Lecanoromycetes</taxon>
        <taxon>OSLEUM clade</taxon>
        <taxon>Lecanoromycetidae</taxon>
        <taxon>Lecanorales</taxon>
        <taxon>Lecanorineae</taxon>
        <taxon>Parmeliaceae</taxon>
        <taxon>Letharia</taxon>
    </lineage>
</organism>
<keyword evidence="4" id="KW-1185">Reference proteome</keyword>
<dbReference type="Gene3D" id="3.90.70.130">
    <property type="match status" value="1"/>
</dbReference>
<reference evidence="3 4" key="1">
    <citation type="journal article" date="2020" name="Genomics">
        <title>Complete, high-quality genomes from long-read metagenomic sequencing of two wolf lichen thalli reveals enigmatic genome architecture.</title>
        <authorList>
            <person name="McKenzie S.K."/>
            <person name="Walston R.F."/>
            <person name="Allen J.L."/>
        </authorList>
    </citation>
    <scope>NUCLEOTIDE SEQUENCE [LARGE SCALE GENOMIC DNA]</scope>
    <source>
        <strain evidence="3">WasteWater1</strain>
    </source>
</reference>
<dbReference type="InterPro" id="IPR012462">
    <property type="entry name" value="UFSP1/2_DUB_cat"/>
</dbReference>
<keyword evidence="1" id="KW-0378">Hydrolase</keyword>
<proteinExistence type="predicted"/>
<protein>
    <recommendedName>
        <fullName evidence="2">UFSP1/2/DUB catalytic domain-containing protein</fullName>
    </recommendedName>
</protein>
<dbReference type="EMBL" id="JACCJB010000007">
    <property type="protein sequence ID" value="KAF6225882.1"/>
    <property type="molecule type" value="Genomic_DNA"/>
</dbReference>
<accession>A0A8H6CM34</accession>